<dbReference type="RefSeq" id="WP_148871112.1">
    <property type="nucleotide sequence ID" value="NZ_VNIA01000007.1"/>
</dbReference>
<keyword evidence="1" id="KW-1133">Transmembrane helix</keyword>
<name>A0A5S5DL83_9FLAO</name>
<keyword evidence="3" id="KW-1185">Reference proteome</keyword>
<proteinExistence type="predicted"/>
<evidence type="ECO:0000256" key="1">
    <source>
        <dbReference type="SAM" id="Phobius"/>
    </source>
</evidence>
<dbReference type="AlphaFoldDB" id="A0A5S5DL83"/>
<reference evidence="2 3" key="1">
    <citation type="submission" date="2019-07" db="EMBL/GenBank/DDBJ databases">
        <title>Genomic Encyclopedia of Type Strains, Phase IV (KMG-IV): sequencing the most valuable type-strain genomes for metagenomic binning, comparative biology and taxonomic classification.</title>
        <authorList>
            <person name="Goeker M."/>
        </authorList>
    </citation>
    <scope>NUCLEOTIDE SEQUENCE [LARGE SCALE GENOMIC DNA]</scope>
    <source>
        <strain evidence="2 3">DSM 18961</strain>
    </source>
</reference>
<gene>
    <name evidence="2" type="ORF">C7447_10731</name>
</gene>
<feature type="transmembrane region" description="Helical" evidence="1">
    <location>
        <begin position="69"/>
        <end position="101"/>
    </location>
</feature>
<comment type="caution">
    <text evidence="2">The sequence shown here is derived from an EMBL/GenBank/DDBJ whole genome shotgun (WGS) entry which is preliminary data.</text>
</comment>
<evidence type="ECO:0000313" key="3">
    <source>
        <dbReference type="Proteomes" id="UP000323136"/>
    </source>
</evidence>
<protein>
    <submittedName>
        <fullName evidence="2">Uncharacterized protein</fullName>
    </submittedName>
</protein>
<dbReference type="OrthoDB" id="1144727at2"/>
<organism evidence="2 3">
    <name type="scientific">Tenacibaculum adriaticum</name>
    <dbReference type="NCBI Taxonomy" id="413713"/>
    <lineage>
        <taxon>Bacteria</taxon>
        <taxon>Pseudomonadati</taxon>
        <taxon>Bacteroidota</taxon>
        <taxon>Flavobacteriia</taxon>
        <taxon>Flavobacteriales</taxon>
        <taxon>Flavobacteriaceae</taxon>
        <taxon>Tenacibaculum</taxon>
    </lineage>
</organism>
<accession>A0A5S5DL83</accession>
<evidence type="ECO:0000313" key="2">
    <source>
        <dbReference type="EMBL" id="TYP96465.1"/>
    </source>
</evidence>
<dbReference type="Proteomes" id="UP000323136">
    <property type="component" value="Unassembled WGS sequence"/>
</dbReference>
<sequence length="102" mass="11733">MANKSYIKCPNCGVFNTDKEYCENCGELISYKKKQELRAQKVKEEELSDAIKDIENLNLPQRLKKHSNFFVRILGWILYSVWFVVSLIGAFLAWVIAMIAAG</sequence>
<keyword evidence="1" id="KW-0472">Membrane</keyword>
<dbReference type="EMBL" id="VNIA01000007">
    <property type="protein sequence ID" value="TYP96465.1"/>
    <property type="molecule type" value="Genomic_DNA"/>
</dbReference>
<keyword evidence="1" id="KW-0812">Transmembrane</keyword>